<evidence type="ECO:0000256" key="1">
    <source>
        <dbReference type="SAM" id="Coils"/>
    </source>
</evidence>
<name>A0A453FCQ0_AEGTS</name>
<reference evidence="4" key="3">
    <citation type="journal article" date="2017" name="Nature">
        <title>Genome sequence of the progenitor of the wheat D genome Aegilops tauschii.</title>
        <authorList>
            <person name="Luo M.C."/>
            <person name="Gu Y.Q."/>
            <person name="Puiu D."/>
            <person name="Wang H."/>
            <person name="Twardziok S.O."/>
            <person name="Deal K.R."/>
            <person name="Huo N."/>
            <person name="Zhu T."/>
            <person name="Wang L."/>
            <person name="Wang Y."/>
            <person name="McGuire P.E."/>
            <person name="Liu S."/>
            <person name="Long H."/>
            <person name="Ramasamy R.K."/>
            <person name="Rodriguez J.C."/>
            <person name="Van S.L."/>
            <person name="Yuan L."/>
            <person name="Wang Z."/>
            <person name="Xia Z."/>
            <person name="Xiao L."/>
            <person name="Anderson O.D."/>
            <person name="Ouyang S."/>
            <person name="Liang Y."/>
            <person name="Zimin A.V."/>
            <person name="Pertea G."/>
            <person name="Qi P."/>
            <person name="Bennetzen J.L."/>
            <person name="Dai X."/>
            <person name="Dawson M.W."/>
            <person name="Muller H.G."/>
            <person name="Kugler K."/>
            <person name="Rivarola-Duarte L."/>
            <person name="Spannagl M."/>
            <person name="Mayer K.F.X."/>
            <person name="Lu F.H."/>
            <person name="Bevan M.W."/>
            <person name="Leroy P."/>
            <person name="Li P."/>
            <person name="You F.M."/>
            <person name="Sun Q."/>
            <person name="Liu Z."/>
            <person name="Lyons E."/>
            <person name="Wicker T."/>
            <person name="Salzberg S.L."/>
            <person name="Devos K.M."/>
            <person name="Dvorak J."/>
        </authorList>
    </citation>
    <scope>NUCLEOTIDE SEQUENCE [LARGE SCALE GENOMIC DNA]</scope>
    <source>
        <strain evidence="4">cv. AL8/78</strain>
    </source>
</reference>
<dbReference type="GO" id="GO:0034271">
    <property type="term" value="C:phosphatidylinositol 3-kinase complex, class III, type I"/>
    <property type="evidence" value="ECO:0007669"/>
    <property type="project" value="TreeGrafter"/>
</dbReference>
<dbReference type="GO" id="GO:0034272">
    <property type="term" value="C:phosphatidylinositol 3-kinase complex, class III, type II"/>
    <property type="evidence" value="ECO:0007669"/>
    <property type="project" value="TreeGrafter"/>
</dbReference>
<dbReference type="Proteomes" id="UP000015105">
    <property type="component" value="Chromosome 3D"/>
</dbReference>
<sequence length="274" mass="30382">HFMMLPAGIACIHASSVQGSIMGASRMDSSYVVLSKQNRSQGPGIPPRPPSAAARHVEPNQSTRAIEGSYIMLPPAAASIYKTSTSEGGGAHLSPPNVNSTSPSPGNNSGFHSSVTVLKRAFEIASSQTQVEQPLCLECMRVLSDKMDKEIEDVNTDIKAYDACLQRLEQESYNILSETDFLKEKEKIEEEEKKLKAAIEEAEKQYSEVSSEMKDLETKYWHEFNSFQFQLTSHQLWLKIYCVLHFSGRKRCGFGQDRSFTGPPGTVKAHKCSQ</sequence>
<dbReference type="PANTHER" id="PTHR12768:SF4">
    <property type="entry name" value="BECLIN-1"/>
    <property type="match status" value="1"/>
</dbReference>
<dbReference type="GO" id="GO:0043548">
    <property type="term" value="F:phosphatidylinositol 3-kinase binding"/>
    <property type="evidence" value="ECO:0007669"/>
    <property type="project" value="TreeGrafter"/>
</dbReference>
<dbReference type="Pfam" id="PF17675">
    <property type="entry name" value="APG6_N"/>
    <property type="match status" value="1"/>
</dbReference>
<reference evidence="4" key="5">
    <citation type="journal article" date="2021" name="G3 (Bethesda)">
        <title>Aegilops tauschii genome assembly Aet v5.0 features greater sequence contiguity and improved annotation.</title>
        <authorList>
            <person name="Wang L."/>
            <person name="Zhu T."/>
            <person name="Rodriguez J.C."/>
            <person name="Deal K.R."/>
            <person name="Dubcovsky J."/>
            <person name="McGuire P.E."/>
            <person name="Lux T."/>
            <person name="Spannagl M."/>
            <person name="Mayer K.F.X."/>
            <person name="Baldrich P."/>
            <person name="Meyers B.C."/>
            <person name="Huo N."/>
            <person name="Gu Y.Q."/>
            <person name="Zhou H."/>
            <person name="Devos K.M."/>
            <person name="Bennetzen J.L."/>
            <person name="Unver T."/>
            <person name="Budak H."/>
            <person name="Gulick P.J."/>
            <person name="Galiba G."/>
            <person name="Kalapos B."/>
            <person name="Nelson D.R."/>
            <person name="Li P."/>
            <person name="You F.M."/>
            <person name="Luo M.C."/>
            <person name="Dvorak J."/>
        </authorList>
    </citation>
    <scope>NUCLEOTIDE SEQUENCE [LARGE SCALE GENOMIC DNA]</scope>
    <source>
        <strain evidence="4">cv. AL8/78</strain>
    </source>
</reference>
<dbReference type="InterPro" id="IPR007243">
    <property type="entry name" value="Atg6/Beclin"/>
</dbReference>
<protein>
    <recommendedName>
        <fullName evidence="3">Atg6/beclin coiled-coil domain-containing protein</fullName>
    </recommendedName>
</protein>
<dbReference type="GO" id="GO:0000423">
    <property type="term" value="P:mitophagy"/>
    <property type="evidence" value="ECO:0007669"/>
    <property type="project" value="TreeGrafter"/>
</dbReference>
<reference evidence="4" key="4">
    <citation type="submission" date="2019-03" db="UniProtKB">
        <authorList>
            <consortium name="EnsemblPlants"/>
        </authorList>
    </citation>
    <scope>IDENTIFICATION</scope>
</reference>
<dbReference type="EnsemblPlants" id="AET3Gv20641800.6">
    <property type="protein sequence ID" value="AET3Gv20641800.6"/>
    <property type="gene ID" value="AET3Gv20641800"/>
</dbReference>
<dbReference type="GO" id="GO:0000045">
    <property type="term" value="P:autophagosome assembly"/>
    <property type="evidence" value="ECO:0007669"/>
    <property type="project" value="TreeGrafter"/>
</dbReference>
<feature type="coiled-coil region" evidence="1">
    <location>
        <begin position="151"/>
        <end position="219"/>
    </location>
</feature>
<keyword evidence="5" id="KW-1185">Reference proteome</keyword>
<evidence type="ECO:0000313" key="5">
    <source>
        <dbReference type="Proteomes" id="UP000015105"/>
    </source>
</evidence>
<keyword evidence="1" id="KW-0175">Coiled coil</keyword>
<reference evidence="5" key="2">
    <citation type="journal article" date="2017" name="Nat. Plants">
        <title>The Aegilops tauschii genome reveals multiple impacts of transposons.</title>
        <authorList>
            <person name="Zhao G."/>
            <person name="Zou C."/>
            <person name="Li K."/>
            <person name="Wang K."/>
            <person name="Li T."/>
            <person name="Gao L."/>
            <person name="Zhang X."/>
            <person name="Wang H."/>
            <person name="Yang Z."/>
            <person name="Liu X."/>
            <person name="Jiang W."/>
            <person name="Mao L."/>
            <person name="Kong X."/>
            <person name="Jiao Y."/>
            <person name="Jia J."/>
        </authorList>
    </citation>
    <scope>NUCLEOTIDE SEQUENCE [LARGE SCALE GENOMIC DNA]</scope>
    <source>
        <strain evidence="5">cv. AL8/78</strain>
    </source>
</reference>
<dbReference type="Gramene" id="AET3Gv20641800.6">
    <property type="protein sequence ID" value="AET3Gv20641800.6"/>
    <property type="gene ID" value="AET3Gv20641800"/>
</dbReference>
<proteinExistence type="predicted"/>
<reference evidence="5" key="1">
    <citation type="journal article" date="2014" name="Science">
        <title>Ancient hybridizations among the ancestral genomes of bread wheat.</title>
        <authorList>
            <consortium name="International Wheat Genome Sequencing Consortium,"/>
            <person name="Marcussen T."/>
            <person name="Sandve S.R."/>
            <person name="Heier L."/>
            <person name="Spannagl M."/>
            <person name="Pfeifer M."/>
            <person name="Jakobsen K.S."/>
            <person name="Wulff B.B."/>
            <person name="Steuernagel B."/>
            <person name="Mayer K.F."/>
            <person name="Olsen O.A."/>
        </authorList>
    </citation>
    <scope>NUCLEOTIDE SEQUENCE [LARGE SCALE GENOMIC DNA]</scope>
    <source>
        <strain evidence="5">cv. AL8/78</strain>
    </source>
</reference>
<feature type="domain" description="Atg6/beclin coiled-coil" evidence="3">
    <location>
        <begin position="134"/>
        <end position="235"/>
    </location>
</feature>
<dbReference type="GO" id="GO:0045324">
    <property type="term" value="P:late endosome to vacuole transport"/>
    <property type="evidence" value="ECO:0007669"/>
    <property type="project" value="TreeGrafter"/>
</dbReference>
<evidence type="ECO:0000256" key="2">
    <source>
        <dbReference type="SAM" id="MobiDB-lite"/>
    </source>
</evidence>
<dbReference type="GO" id="GO:0030674">
    <property type="term" value="F:protein-macromolecule adaptor activity"/>
    <property type="evidence" value="ECO:0007669"/>
    <property type="project" value="TreeGrafter"/>
</dbReference>
<feature type="region of interest" description="Disordered" evidence="2">
    <location>
        <begin position="83"/>
        <end position="108"/>
    </location>
</feature>
<organism evidence="4 5">
    <name type="scientific">Aegilops tauschii subsp. strangulata</name>
    <name type="common">Goatgrass</name>
    <dbReference type="NCBI Taxonomy" id="200361"/>
    <lineage>
        <taxon>Eukaryota</taxon>
        <taxon>Viridiplantae</taxon>
        <taxon>Streptophyta</taxon>
        <taxon>Embryophyta</taxon>
        <taxon>Tracheophyta</taxon>
        <taxon>Spermatophyta</taxon>
        <taxon>Magnoliopsida</taxon>
        <taxon>Liliopsida</taxon>
        <taxon>Poales</taxon>
        <taxon>Poaceae</taxon>
        <taxon>BOP clade</taxon>
        <taxon>Pooideae</taxon>
        <taxon>Triticodae</taxon>
        <taxon>Triticeae</taxon>
        <taxon>Triticinae</taxon>
        <taxon>Aegilops</taxon>
    </lineage>
</organism>
<dbReference type="InterPro" id="IPR041691">
    <property type="entry name" value="Atg6/beclin_CC"/>
</dbReference>
<feature type="compositionally biased region" description="Low complexity" evidence="2">
    <location>
        <begin position="94"/>
        <end position="108"/>
    </location>
</feature>
<dbReference type="PANTHER" id="PTHR12768">
    <property type="entry name" value="BECLIN 1"/>
    <property type="match status" value="1"/>
</dbReference>
<dbReference type="GO" id="GO:0000407">
    <property type="term" value="C:phagophore assembly site"/>
    <property type="evidence" value="ECO:0007669"/>
    <property type="project" value="TreeGrafter"/>
</dbReference>
<dbReference type="AlphaFoldDB" id="A0A453FCQ0"/>
<evidence type="ECO:0000313" key="4">
    <source>
        <dbReference type="EnsemblPlants" id="AET3Gv20641800.6"/>
    </source>
</evidence>
<evidence type="ECO:0000259" key="3">
    <source>
        <dbReference type="Pfam" id="PF17675"/>
    </source>
</evidence>
<dbReference type="GO" id="GO:0006995">
    <property type="term" value="P:cellular response to nitrogen starvation"/>
    <property type="evidence" value="ECO:0007669"/>
    <property type="project" value="TreeGrafter"/>
</dbReference>
<accession>A0A453FCQ0</accession>